<keyword evidence="4 6" id="KW-1133">Transmembrane helix</keyword>
<proteinExistence type="inferred from homology"/>
<evidence type="ECO:0000256" key="1">
    <source>
        <dbReference type="ARBA" id="ARBA00004141"/>
    </source>
</evidence>
<protein>
    <recommendedName>
        <fullName evidence="6">Protein YIPF</fullName>
    </recommendedName>
</protein>
<accession>A0A7S0FND1</accession>
<feature type="transmembrane region" description="Helical" evidence="6">
    <location>
        <begin position="144"/>
        <end position="167"/>
    </location>
</feature>
<dbReference type="PANTHER" id="PTHR21236:SF1">
    <property type="entry name" value="PROTEIN YIPF6"/>
    <property type="match status" value="1"/>
</dbReference>
<dbReference type="GO" id="GO:0005802">
    <property type="term" value="C:trans-Golgi network"/>
    <property type="evidence" value="ECO:0007669"/>
    <property type="project" value="TreeGrafter"/>
</dbReference>
<reference evidence="9" key="1">
    <citation type="submission" date="2021-01" db="EMBL/GenBank/DDBJ databases">
        <authorList>
            <person name="Corre E."/>
            <person name="Pelletier E."/>
            <person name="Niang G."/>
            <person name="Scheremetjew M."/>
            <person name="Finn R."/>
            <person name="Kale V."/>
            <person name="Holt S."/>
            <person name="Cochrane G."/>
            <person name="Meng A."/>
            <person name="Brown T."/>
            <person name="Cohen L."/>
        </authorList>
    </citation>
    <scope>NUCLEOTIDE SEQUENCE</scope>
    <source>
        <strain evidence="9">CCMP3303</strain>
    </source>
</reference>
<feature type="domain" description="Yip1" evidence="8">
    <location>
        <begin position="115"/>
        <end position="253"/>
    </location>
</feature>
<evidence type="ECO:0000256" key="7">
    <source>
        <dbReference type="SAM" id="MobiDB-lite"/>
    </source>
</evidence>
<feature type="transmembrane region" description="Helical" evidence="6">
    <location>
        <begin position="237"/>
        <end position="256"/>
    </location>
</feature>
<dbReference type="PANTHER" id="PTHR21236">
    <property type="entry name" value="GOLGI MEMBRANE PROTEIN YIP1"/>
    <property type="match status" value="1"/>
</dbReference>
<evidence type="ECO:0000256" key="5">
    <source>
        <dbReference type="ARBA" id="ARBA00023136"/>
    </source>
</evidence>
<dbReference type="EMBL" id="HBEJ01011819">
    <property type="protein sequence ID" value="CAD8372385.1"/>
    <property type="molecule type" value="Transcribed_RNA"/>
</dbReference>
<dbReference type="AlphaFoldDB" id="A0A7S0FND1"/>
<evidence type="ECO:0000256" key="4">
    <source>
        <dbReference type="ARBA" id="ARBA00022989"/>
    </source>
</evidence>
<dbReference type="InterPro" id="IPR006977">
    <property type="entry name" value="Yip1_dom"/>
</dbReference>
<evidence type="ECO:0000256" key="2">
    <source>
        <dbReference type="ARBA" id="ARBA00010596"/>
    </source>
</evidence>
<dbReference type="InterPro" id="IPR045231">
    <property type="entry name" value="Yip1/4-like"/>
</dbReference>
<comment type="subcellular location">
    <subcellularLocation>
        <location evidence="6">Golgi apparatus membrane</location>
        <topology evidence="6">Multi-pass membrane protein</topology>
    </subcellularLocation>
    <subcellularLocation>
        <location evidence="1">Membrane</location>
        <topology evidence="1">Multi-pass membrane protein</topology>
    </subcellularLocation>
</comment>
<organism evidence="9">
    <name type="scientific">Minutocellus polymorphus</name>
    <dbReference type="NCBI Taxonomy" id="265543"/>
    <lineage>
        <taxon>Eukaryota</taxon>
        <taxon>Sar</taxon>
        <taxon>Stramenopiles</taxon>
        <taxon>Ochrophyta</taxon>
        <taxon>Bacillariophyta</taxon>
        <taxon>Mediophyceae</taxon>
        <taxon>Cymatosirophycidae</taxon>
        <taxon>Cymatosirales</taxon>
        <taxon>Cymatosiraceae</taxon>
        <taxon>Minutocellus</taxon>
    </lineage>
</organism>
<evidence type="ECO:0000259" key="8">
    <source>
        <dbReference type="Pfam" id="PF04893"/>
    </source>
</evidence>
<name>A0A7S0FND1_9STRA</name>
<keyword evidence="5 6" id="KW-0472">Membrane</keyword>
<evidence type="ECO:0000256" key="3">
    <source>
        <dbReference type="ARBA" id="ARBA00022692"/>
    </source>
</evidence>
<comment type="similarity">
    <text evidence="2 6">Belongs to the YIP1 family.</text>
</comment>
<sequence>MAATGPGPAWANASSHSSGNSGRPAVQEELNANSNSNSNEDPNAFLAQPYSTLDEPVQETIMRDVRSVGAKLRVVLLPLDRNTHFGYSGLSATDTTDDIAAVAGDNQKQVLTKLREWDLWGPLLVCLALSVVLSFRAPAHQASAVFGAVFVAVWAGAAVVTVNAQLLGSPLSFFQSVCVLGYCVFPLLLAATLISALQYTWFGVIWVDIIWITVAFVWACRASAVFIGQIVPKERRFLAVYPVFFFYTFLGWLILLF</sequence>
<feature type="transmembrane region" description="Helical" evidence="6">
    <location>
        <begin position="119"/>
        <end position="137"/>
    </location>
</feature>
<feature type="compositionally biased region" description="Low complexity" evidence="7">
    <location>
        <begin position="11"/>
        <end position="22"/>
    </location>
</feature>
<dbReference type="GO" id="GO:0006888">
    <property type="term" value="P:endoplasmic reticulum to Golgi vesicle-mediated transport"/>
    <property type="evidence" value="ECO:0007669"/>
    <property type="project" value="InterPro"/>
</dbReference>
<keyword evidence="3 6" id="KW-0812">Transmembrane</keyword>
<evidence type="ECO:0000313" key="9">
    <source>
        <dbReference type="EMBL" id="CAD8372385.1"/>
    </source>
</evidence>
<feature type="transmembrane region" description="Helical" evidence="6">
    <location>
        <begin position="173"/>
        <end position="197"/>
    </location>
</feature>
<feature type="transmembrane region" description="Helical" evidence="6">
    <location>
        <begin position="209"/>
        <end position="231"/>
    </location>
</feature>
<feature type="region of interest" description="Disordered" evidence="7">
    <location>
        <begin position="1"/>
        <end position="46"/>
    </location>
</feature>
<dbReference type="GO" id="GO:0000139">
    <property type="term" value="C:Golgi membrane"/>
    <property type="evidence" value="ECO:0007669"/>
    <property type="project" value="UniProtKB-SubCell"/>
</dbReference>
<evidence type="ECO:0000256" key="6">
    <source>
        <dbReference type="RuleBase" id="RU361264"/>
    </source>
</evidence>
<gene>
    <name evidence="9" type="ORF">MPOL1434_LOCUS6925</name>
</gene>
<dbReference type="Pfam" id="PF04893">
    <property type="entry name" value="Yip1"/>
    <property type="match status" value="1"/>
</dbReference>